<dbReference type="EMBL" id="WKJK01000017">
    <property type="protein sequence ID" value="MRW93494.1"/>
    <property type="molecule type" value="Genomic_DNA"/>
</dbReference>
<keyword evidence="4 5" id="KW-0472">Membrane</keyword>
<evidence type="ECO:0000256" key="4">
    <source>
        <dbReference type="ARBA" id="ARBA00023136"/>
    </source>
</evidence>
<keyword evidence="7" id="KW-1185">Reference proteome</keyword>
<evidence type="ECO:0000256" key="5">
    <source>
        <dbReference type="SAM" id="Phobius"/>
    </source>
</evidence>
<dbReference type="GO" id="GO:0016020">
    <property type="term" value="C:membrane"/>
    <property type="evidence" value="ECO:0007669"/>
    <property type="project" value="UniProtKB-SubCell"/>
</dbReference>
<proteinExistence type="predicted"/>
<dbReference type="Pfam" id="PF13564">
    <property type="entry name" value="DoxX_2"/>
    <property type="match status" value="1"/>
</dbReference>
<name>A0A6I2L9G2_9BURK</name>
<organism evidence="6 7">
    <name type="scientific">Duganella guangzhouensis</name>
    <dbReference type="NCBI Taxonomy" id="2666084"/>
    <lineage>
        <taxon>Bacteria</taxon>
        <taxon>Pseudomonadati</taxon>
        <taxon>Pseudomonadota</taxon>
        <taxon>Betaproteobacteria</taxon>
        <taxon>Burkholderiales</taxon>
        <taxon>Oxalobacteraceae</taxon>
        <taxon>Telluria group</taxon>
        <taxon>Duganella</taxon>
    </lineage>
</organism>
<protein>
    <submittedName>
        <fullName evidence="6">DoxX family protein</fullName>
    </submittedName>
</protein>
<evidence type="ECO:0000256" key="1">
    <source>
        <dbReference type="ARBA" id="ARBA00004141"/>
    </source>
</evidence>
<feature type="transmembrane region" description="Helical" evidence="5">
    <location>
        <begin position="81"/>
        <end position="100"/>
    </location>
</feature>
<dbReference type="AlphaFoldDB" id="A0A6I2L9G2"/>
<feature type="transmembrane region" description="Helical" evidence="5">
    <location>
        <begin position="12"/>
        <end position="34"/>
    </location>
</feature>
<keyword evidence="2 5" id="KW-0812">Transmembrane</keyword>
<evidence type="ECO:0000256" key="2">
    <source>
        <dbReference type="ARBA" id="ARBA00022692"/>
    </source>
</evidence>
<dbReference type="Proteomes" id="UP000433309">
    <property type="component" value="Unassembled WGS sequence"/>
</dbReference>
<feature type="transmembrane region" description="Helical" evidence="5">
    <location>
        <begin position="106"/>
        <end position="125"/>
    </location>
</feature>
<comment type="caution">
    <text evidence="6">The sequence shown here is derived from an EMBL/GenBank/DDBJ whole genome shotgun (WGS) entry which is preliminary data.</text>
</comment>
<accession>A0A6I2L9G2</accession>
<feature type="transmembrane region" description="Helical" evidence="5">
    <location>
        <begin position="54"/>
        <end position="74"/>
    </location>
</feature>
<dbReference type="RefSeq" id="WP_154381954.1">
    <property type="nucleotide sequence ID" value="NZ_WKJK01000017.1"/>
</dbReference>
<evidence type="ECO:0000313" key="6">
    <source>
        <dbReference type="EMBL" id="MRW93494.1"/>
    </source>
</evidence>
<gene>
    <name evidence="6" type="ORF">GJ699_26235</name>
</gene>
<dbReference type="InterPro" id="IPR032808">
    <property type="entry name" value="DoxX"/>
</dbReference>
<reference evidence="6 7" key="1">
    <citation type="submission" date="2019-11" db="EMBL/GenBank/DDBJ databases">
        <title>Novel species isolated from a subtropical stream in China.</title>
        <authorList>
            <person name="Lu H."/>
        </authorList>
    </citation>
    <scope>NUCLEOTIDE SEQUENCE [LARGE SCALE GENOMIC DNA]</scope>
    <source>
        <strain evidence="6 7">FT80W</strain>
    </source>
</reference>
<sequence length="139" mass="15083">MSVQSSSKPLRVALWVAQTLIFIAFILFGCMKLFLPVQQLASMWVWPGEVPEWFLRLMGAIDVAGGVGILLPALTRIQPRLGVLAALGCVVLQLAAIMFHSSRGEFAALPLNFILLALVSFILWGRGSKAPIAPRGQNV</sequence>
<keyword evidence="3 5" id="KW-1133">Transmembrane helix</keyword>
<evidence type="ECO:0000313" key="7">
    <source>
        <dbReference type="Proteomes" id="UP000433309"/>
    </source>
</evidence>
<comment type="subcellular location">
    <subcellularLocation>
        <location evidence="1">Membrane</location>
        <topology evidence="1">Multi-pass membrane protein</topology>
    </subcellularLocation>
</comment>
<evidence type="ECO:0000256" key="3">
    <source>
        <dbReference type="ARBA" id="ARBA00022989"/>
    </source>
</evidence>